<feature type="region of interest" description="Disordered" evidence="1">
    <location>
        <begin position="90"/>
        <end position="199"/>
    </location>
</feature>
<evidence type="ECO:0000313" key="2">
    <source>
        <dbReference type="EMBL" id="GMA84952.1"/>
    </source>
</evidence>
<gene>
    <name evidence="2" type="ORF">GCM10025868_02020</name>
</gene>
<dbReference type="EMBL" id="BSUZ01000001">
    <property type="protein sequence ID" value="GMA84952.1"/>
    <property type="molecule type" value="Genomic_DNA"/>
</dbReference>
<organism evidence="2 3">
    <name type="scientific">Angustibacter aerolatus</name>
    <dbReference type="NCBI Taxonomy" id="1162965"/>
    <lineage>
        <taxon>Bacteria</taxon>
        <taxon>Bacillati</taxon>
        <taxon>Actinomycetota</taxon>
        <taxon>Actinomycetes</taxon>
        <taxon>Kineosporiales</taxon>
        <taxon>Kineosporiaceae</taxon>
    </lineage>
</organism>
<sequence>MQARGSEVERLLPGSVMLLPTRRDYTAVLDHLHEQVLRLPRSTAEALAAERCGEGHRLRLDGLRPVSPGAERAWLGVQDLVHGMLLDPDETLGAHEPARPPDRALRRRRAARRVPEQHHARRPDVGGAGGQRHRASRDGVHRGARGRAADPPAGSQPWPASARAPCRRRSPGTWGRRPPPTCGGCGWPGRTTSAGRPARDGVTVAEVAARWGFGNPGRLAGDHRAAYGELPTATLRGATRT</sequence>
<protein>
    <recommendedName>
        <fullName evidence="4">HTH araC/xylS-type domain-containing protein</fullName>
    </recommendedName>
</protein>
<feature type="compositionally biased region" description="Low complexity" evidence="1">
    <location>
        <begin position="149"/>
        <end position="164"/>
    </location>
</feature>
<evidence type="ECO:0000256" key="1">
    <source>
        <dbReference type="SAM" id="MobiDB-lite"/>
    </source>
</evidence>
<accession>A0ABQ6JAZ3</accession>
<reference evidence="3" key="1">
    <citation type="journal article" date="2019" name="Int. J. Syst. Evol. Microbiol.">
        <title>The Global Catalogue of Microorganisms (GCM) 10K type strain sequencing project: providing services to taxonomists for standard genome sequencing and annotation.</title>
        <authorList>
            <consortium name="The Broad Institute Genomics Platform"/>
            <consortium name="The Broad Institute Genome Sequencing Center for Infectious Disease"/>
            <person name="Wu L."/>
            <person name="Ma J."/>
        </authorList>
    </citation>
    <scope>NUCLEOTIDE SEQUENCE [LARGE SCALE GENOMIC DNA]</scope>
    <source>
        <strain evidence="3">NBRC 108730</strain>
    </source>
</reference>
<feature type="compositionally biased region" description="Basic and acidic residues" evidence="1">
    <location>
        <begin position="113"/>
        <end position="124"/>
    </location>
</feature>
<evidence type="ECO:0008006" key="4">
    <source>
        <dbReference type="Google" id="ProtNLM"/>
    </source>
</evidence>
<evidence type="ECO:0000313" key="3">
    <source>
        <dbReference type="Proteomes" id="UP001157017"/>
    </source>
</evidence>
<name>A0ABQ6JAZ3_9ACTN</name>
<proteinExistence type="predicted"/>
<comment type="caution">
    <text evidence="2">The sequence shown here is derived from an EMBL/GenBank/DDBJ whole genome shotgun (WGS) entry which is preliminary data.</text>
</comment>
<dbReference type="Proteomes" id="UP001157017">
    <property type="component" value="Unassembled WGS sequence"/>
</dbReference>
<feature type="compositionally biased region" description="Basic and acidic residues" evidence="1">
    <location>
        <begin position="92"/>
        <end position="104"/>
    </location>
</feature>
<keyword evidence="3" id="KW-1185">Reference proteome</keyword>